<proteinExistence type="predicted"/>
<dbReference type="Gene3D" id="3.40.80.10">
    <property type="entry name" value="Peptidoglycan recognition protein-like"/>
    <property type="match status" value="1"/>
</dbReference>
<protein>
    <recommendedName>
        <fullName evidence="2">N-acetylmuramoyl-L-alanine amidase</fullName>
        <ecNumber evidence="2">3.5.1.28</ecNumber>
    </recommendedName>
</protein>
<dbReference type="PANTHER" id="PTHR30417:SF1">
    <property type="entry name" value="N-ACETYLMURAMOYL-L-ALANINE AMIDASE AMID"/>
    <property type="match status" value="1"/>
</dbReference>
<keyword evidence="4" id="KW-0961">Cell wall biogenesis/degradation</keyword>
<evidence type="ECO:0000259" key="5">
    <source>
        <dbReference type="SMART" id="SM00644"/>
    </source>
</evidence>
<keyword evidence="3" id="KW-0378">Hydrolase</keyword>
<dbReference type="GO" id="GO:0009253">
    <property type="term" value="P:peptidoglycan catabolic process"/>
    <property type="evidence" value="ECO:0007669"/>
    <property type="project" value="InterPro"/>
</dbReference>
<dbReference type="OrthoDB" id="5178799at2"/>
<dbReference type="Proteomes" id="UP000183376">
    <property type="component" value="Chromosome I"/>
</dbReference>
<evidence type="ECO:0000256" key="2">
    <source>
        <dbReference type="ARBA" id="ARBA00011901"/>
    </source>
</evidence>
<dbReference type="SUPFAM" id="SSF55846">
    <property type="entry name" value="N-acetylmuramoyl-L-alanine amidase-like"/>
    <property type="match status" value="1"/>
</dbReference>
<evidence type="ECO:0000256" key="1">
    <source>
        <dbReference type="ARBA" id="ARBA00001561"/>
    </source>
</evidence>
<dbReference type="GO" id="GO:0071555">
    <property type="term" value="P:cell wall organization"/>
    <property type="evidence" value="ECO:0007669"/>
    <property type="project" value="UniProtKB-KW"/>
</dbReference>
<dbReference type="GO" id="GO:0009254">
    <property type="term" value="P:peptidoglycan turnover"/>
    <property type="evidence" value="ECO:0007669"/>
    <property type="project" value="TreeGrafter"/>
</dbReference>
<accession>A0A1H0AKB8</accession>
<evidence type="ECO:0000313" key="6">
    <source>
        <dbReference type="EMBL" id="SDN33835.1"/>
    </source>
</evidence>
<dbReference type="InterPro" id="IPR002502">
    <property type="entry name" value="Amidase_domain"/>
</dbReference>
<name>A0A1H0AKB8_ALLAB</name>
<dbReference type="EC" id="3.5.1.28" evidence="2"/>
<dbReference type="EMBL" id="LT629701">
    <property type="protein sequence ID" value="SDN33835.1"/>
    <property type="molecule type" value="Genomic_DNA"/>
</dbReference>
<dbReference type="STRING" id="211114.SAMN04489726_6129"/>
<evidence type="ECO:0000313" key="7">
    <source>
        <dbReference type="Proteomes" id="UP000183376"/>
    </source>
</evidence>
<evidence type="ECO:0000256" key="3">
    <source>
        <dbReference type="ARBA" id="ARBA00022801"/>
    </source>
</evidence>
<dbReference type="RefSeq" id="WP_052407019.1">
    <property type="nucleotide sequence ID" value="NZ_JOEF01000003.1"/>
</dbReference>
<dbReference type="InterPro" id="IPR036505">
    <property type="entry name" value="Amidase/PGRP_sf"/>
</dbReference>
<dbReference type="SMART" id="SM00644">
    <property type="entry name" value="Ami_2"/>
    <property type="match status" value="1"/>
</dbReference>
<dbReference type="InterPro" id="IPR051206">
    <property type="entry name" value="NAMLAA_amidase_2"/>
</dbReference>
<evidence type="ECO:0000256" key="4">
    <source>
        <dbReference type="ARBA" id="ARBA00023316"/>
    </source>
</evidence>
<comment type="catalytic activity">
    <reaction evidence="1">
        <text>Hydrolyzes the link between N-acetylmuramoyl residues and L-amino acid residues in certain cell-wall glycopeptides.</text>
        <dbReference type="EC" id="3.5.1.28"/>
    </reaction>
</comment>
<dbReference type="PANTHER" id="PTHR30417">
    <property type="entry name" value="N-ACETYLMURAMOYL-L-ALANINE AMIDASE AMID"/>
    <property type="match status" value="1"/>
</dbReference>
<dbReference type="eggNOG" id="COG3023">
    <property type="taxonomic scope" value="Bacteria"/>
</dbReference>
<gene>
    <name evidence="6" type="ORF">SAMN04489726_6129</name>
</gene>
<reference evidence="6 7" key="1">
    <citation type="submission" date="2016-10" db="EMBL/GenBank/DDBJ databases">
        <authorList>
            <person name="de Groot N.N."/>
        </authorList>
    </citation>
    <scope>NUCLEOTIDE SEQUENCE [LARGE SCALE GENOMIC DNA]</scope>
    <source>
        <strain evidence="6 7">DSM 44149</strain>
    </source>
</reference>
<sequence length="322" mass="34497">MAYSLTWMPGVLREAGLNVVEIGGWQNRGHGNFSGVRGVLLHHTAGPASGNFPSQNVVVNGRPGLAGPLCNLGLGRDGTWFIVAAGLAYHAGAGYVSWCGRDNGNNHLIGVEAESTGRGDWTSAQHESYPRGVAALLSHVGLGPERALAHKEWAPGRKIDPAGWPGDMGGFRGSVGEWMEGGMPSPEEIATAVWSHILAQPDQPENKQAAWVWLTYANVAAWRSADALPQLPAAVWNQVLDNPDDPNIKHAAWVWLTYANIAAWKAAGQPNQPSEIKDPDINKRLASAAADTLQQRRADLTDEQLAAVARAAQEELDRRKAA</sequence>
<keyword evidence="7" id="KW-1185">Reference proteome</keyword>
<feature type="domain" description="N-acetylmuramoyl-L-alanine amidase" evidence="5">
    <location>
        <begin position="24"/>
        <end position="162"/>
    </location>
</feature>
<dbReference type="GO" id="GO:0008745">
    <property type="term" value="F:N-acetylmuramoyl-L-alanine amidase activity"/>
    <property type="evidence" value="ECO:0007669"/>
    <property type="project" value="UniProtKB-EC"/>
</dbReference>
<dbReference type="Pfam" id="PF01510">
    <property type="entry name" value="Amidase_2"/>
    <property type="match status" value="1"/>
</dbReference>
<organism evidence="6 7">
    <name type="scientific">Allokutzneria albata</name>
    <name type="common">Kibdelosporangium albatum</name>
    <dbReference type="NCBI Taxonomy" id="211114"/>
    <lineage>
        <taxon>Bacteria</taxon>
        <taxon>Bacillati</taxon>
        <taxon>Actinomycetota</taxon>
        <taxon>Actinomycetes</taxon>
        <taxon>Pseudonocardiales</taxon>
        <taxon>Pseudonocardiaceae</taxon>
        <taxon>Allokutzneria</taxon>
    </lineage>
</organism>
<dbReference type="AlphaFoldDB" id="A0A1H0AKB8"/>